<dbReference type="Gene3D" id="1.10.520.20">
    <property type="entry name" value="N-terminal domain of the delta subunit of the F1F0-ATP synthase"/>
    <property type="match status" value="1"/>
</dbReference>
<comment type="subcellular location">
    <subcellularLocation>
        <location evidence="7">Cell membrane</location>
        <topology evidence="7">Peripheral membrane protein</topology>
    </subcellularLocation>
    <subcellularLocation>
        <location evidence="1">Membrane</location>
    </subcellularLocation>
</comment>
<protein>
    <recommendedName>
        <fullName evidence="7">ATP synthase subunit delta</fullName>
    </recommendedName>
    <alternativeName>
        <fullName evidence="7">ATP synthase F(1) sector subunit delta</fullName>
    </alternativeName>
    <alternativeName>
        <fullName evidence="7">F-type ATPase subunit delta</fullName>
        <shortName evidence="7">F-ATPase subunit delta</shortName>
    </alternativeName>
</protein>
<comment type="function">
    <text evidence="7">F(1)F(0) ATP synthase produces ATP from ADP in the presence of a proton or sodium gradient. F-type ATPases consist of two structural domains, F(1) containing the extramembraneous catalytic core and F(0) containing the membrane proton channel, linked together by a central stalk and a peripheral stalk. During catalysis, ATP synthesis in the catalytic domain of F(1) is coupled via a rotary mechanism of the central stalk subunits to proton translocation.</text>
</comment>
<proteinExistence type="inferred from homology"/>
<sequence>MEKLIARRYAKAIISRSDIDEFYHNLCIINSAFALTQFKNIIESNQINKIKKLELLISFFEVKNSNFENFLKLLVYNSRLEYIPYIVKELEREKAIKENMFMGVIYSRENINEENLKDLEIKLSKKFNTNIKLINKITQNDGIKIELEELGYELSFSMKALQNKLNEYILKII</sequence>
<evidence type="ECO:0000313" key="8">
    <source>
        <dbReference type="EMBL" id="RQD87835.1"/>
    </source>
</evidence>
<evidence type="ECO:0000256" key="4">
    <source>
        <dbReference type="ARBA" id="ARBA00023065"/>
    </source>
</evidence>
<keyword evidence="7" id="KW-1003">Cell membrane</keyword>
<dbReference type="GO" id="GO:0045259">
    <property type="term" value="C:proton-transporting ATP synthase complex"/>
    <property type="evidence" value="ECO:0007669"/>
    <property type="project" value="UniProtKB-KW"/>
</dbReference>
<evidence type="ECO:0000256" key="7">
    <source>
        <dbReference type="HAMAP-Rule" id="MF_01416"/>
    </source>
</evidence>
<keyword evidence="7" id="KW-0139">CF(1)</keyword>
<comment type="function">
    <text evidence="7">This protein is part of the stalk that links CF(0) to CF(1). It either transmits conformational changes from CF(0) to CF(1) or is implicated in proton conduction.</text>
</comment>
<dbReference type="NCBIfam" id="NF006291">
    <property type="entry name" value="PRK08474.1"/>
    <property type="match status" value="1"/>
</dbReference>
<keyword evidence="3 7" id="KW-0375">Hydrogen ion transport</keyword>
<keyword evidence="5 7" id="KW-0472">Membrane</keyword>
<evidence type="ECO:0000256" key="3">
    <source>
        <dbReference type="ARBA" id="ARBA00022781"/>
    </source>
</evidence>
<dbReference type="EMBL" id="QURW01000007">
    <property type="protein sequence ID" value="RQD87835.1"/>
    <property type="molecule type" value="Genomic_DNA"/>
</dbReference>
<evidence type="ECO:0000256" key="5">
    <source>
        <dbReference type="ARBA" id="ARBA00023136"/>
    </source>
</evidence>
<gene>
    <name evidence="7" type="primary">atpH</name>
    <name evidence="8" type="ORF">DZD40_03790</name>
</gene>
<comment type="similarity">
    <text evidence="7">Belongs to the ATPase delta chain family.</text>
</comment>
<evidence type="ECO:0000256" key="6">
    <source>
        <dbReference type="ARBA" id="ARBA00023310"/>
    </source>
</evidence>
<organism evidence="8 9">
    <name type="scientific">Campylobacter hepaticus</name>
    <dbReference type="NCBI Taxonomy" id="1813019"/>
    <lineage>
        <taxon>Bacteria</taxon>
        <taxon>Pseudomonadati</taxon>
        <taxon>Campylobacterota</taxon>
        <taxon>Epsilonproteobacteria</taxon>
        <taxon>Campylobacterales</taxon>
        <taxon>Campylobacteraceae</taxon>
        <taxon>Campylobacter</taxon>
    </lineage>
</organism>
<dbReference type="Pfam" id="PF00213">
    <property type="entry name" value="OSCP"/>
    <property type="match status" value="1"/>
</dbReference>
<evidence type="ECO:0000256" key="2">
    <source>
        <dbReference type="ARBA" id="ARBA00022448"/>
    </source>
</evidence>
<comment type="caution">
    <text evidence="8">The sequence shown here is derived from an EMBL/GenBank/DDBJ whole genome shotgun (WGS) entry which is preliminary data.</text>
</comment>
<dbReference type="AlphaFoldDB" id="A0A424Z0Z5"/>
<evidence type="ECO:0000256" key="1">
    <source>
        <dbReference type="ARBA" id="ARBA00004370"/>
    </source>
</evidence>
<dbReference type="GO" id="GO:0005886">
    <property type="term" value="C:plasma membrane"/>
    <property type="evidence" value="ECO:0007669"/>
    <property type="project" value="UniProtKB-SubCell"/>
</dbReference>
<name>A0A424Z0Z5_9BACT</name>
<dbReference type="SUPFAM" id="SSF47928">
    <property type="entry name" value="N-terminal domain of the delta subunit of the F1F0-ATP synthase"/>
    <property type="match status" value="1"/>
</dbReference>
<reference evidence="8 9" key="1">
    <citation type="submission" date="2018-08" db="EMBL/GenBank/DDBJ databases">
        <title>Survival mechanisms of Campylobacter hepaticus identified by genomic analysis and comparative transcriptomic analysis of in vivo and in vitro derived bacteria.</title>
        <authorList>
            <person name="Van T.T.H."/>
            <person name="Moore R.J."/>
        </authorList>
    </citation>
    <scope>NUCLEOTIDE SEQUENCE [LARGE SCALE GENOMIC DNA]</scope>
    <source>
        <strain evidence="8 9">54L</strain>
    </source>
</reference>
<evidence type="ECO:0000313" key="9">
    <source>
        <dbReference type="Proteomes" id="UP000286095"/>
    </source>
</evidence>
<keyword evidence="2 7" id="KW-0813">Transport</keyword>
<dbReference type="GO" id="GO:0046933">
    <property type="term" value="F:proton-transporting ATP synthase activity, rotational mechanism"/>
    <property type="evidence" value="ECO:0007669"/>
    <property type="project" value="UniProtKB-UniRule"/>
</dbReference>
<dbReference type="Proteomes" id="UP000286095">
    <property type="component" value="Unassembled WGS sequence"/>
</dbReference>
<dbReference type="STRING" id="1813019.A2J15_03245"/>
<accession>A0A424Z0Z5</accession>
<dbReference type="RefSeq" id="WP_124134214.1">
    <property type="nucleotide sequence ID" value="NZ_QURW01000007.1"/>
</dbReference>
<dbReference type="HAMAP" id="MF_01416">
    <property type="entry name" value="ATP_synth_delta_bact"/>
    <property type="match status" value="1"/>
</dbReference>
<keyword evidence="6 7" id="KW-0066">ATP synthesis</keyword>
<dbReference type="InterPro" id="IPR000711">
    <property type="entry name" value="ATPase_OSCP/dsu"/>
</dbReference>
<keyword evidence="4 7" id="KW-0406">Ion transport</keyword>
<dbReference type="InterPro" id="IPR026015">
    <property type="entry name" value="ATP_synth_OSCP/delta_N_sf"/>
</dbReference>